<dbReference type="PANTHER" id="PTHR24216">
    <property type="entry name" value="PAXILLIN-RELATED"/>
    <property type="match status" value="1"/>
</dbReference>
<evidence type="ECO:0000313" key="2">
    <source>
        <dbReference type="EMBL" id="GLB45466.1"/>
    </source>
</evidence>
<gene>
    <name evidence="2" type="ORF">LshimejAT787_2300260</name>
</gene>
<reference evidence="2" key="1">
    <citation type="submission" date="2022-07" db="EMBL/GenBank/DDBJ databases">
        <title>The genome of Lyophyllum shimeji provides insight into the initial evolution of ectomycorrhizal fungal genome.</title>
        <authorList>
            <person name="Kobayashi Y."/>
            <person name="Shibata T."/>
            <person name="Hirakawa H."/>
            <person name="Shigenobu S."/>
            <person name="Nishiyama T."/>
            <person name="Yamada A."/>
            <person name="Hasebe M."/>
            <person name="Kawaguchi M."/>
        </authorList>
    </citation>
    <scope>NUCLEOTIDE SEQUENCE</scope>
    <source>
        <strain evidence="2">AT787</strain>
    </source>
</reference>
<name>A0A9P3Q2H3_LYOSH</name>
<dbReference type="InterPro" id="IPR016024">
    <property type="entry name" value="ARM-type_fold"/>
</dbReference>
<feature type="compositionally biased region" description="Low complexity" evidence="1">
    <location>
        <begin position="1084"/>
        <end position="1115"/>
    </location>
</feature>
<dbReference type="PANTHER" id="PTHR24216:SF65">
    <property type="entry name" value="PAXILLIN-LIKE PROTEIN 1"/>
    <property type="match status" value="1"/>
</dbReference>
<keyword evidence="3" id="KW-1185">Reference proteome</keyword>
<evidence type="ECO:0008006" key="4">
    <source>
        <dbReference type="Google" id="ProtNLM"/>
    </source>
</evidence>
<feature type="compositionally biased region" description="Acidic residues" evidence="1">
    <location>
        <begin position="1276"/>
        <end position="1297"/>
    </location>
</feature>
<feature type="region of interest" description="Disordered" evidence="1">
    <location>
        <begin position="1"/>
        <end position="28"/>
    </location>
</feature>
<dbReference type="EMBL" id="BRPK01000023">
    <property type="protein sequence ID" value="GLB45466.1"/>
    <property type="molecule type" value="Genomic_DNA"/>
</dbReference>
<dbReference type="SUPFAM" id="SSF48371">
    <property type="entry name" value="ARM repeat"/>
    <property type="match status" value="1"/>
</dbReference>
<dbReference type="Proteomes" id="UP001063166">
    <property type="component" value="Unassembled WGS sequence"/>
</dbReference>
<protein>
    <recommendedName>
        <fullName evidence="4">Telomere-associated protein Rif1 N-terminal domain-containing protein</fullName>
    </recommendedName>
</protein>
<feature type="region of interest" description="Disordered" evidence="1">
    <location>
        <begin position="993"/>
        <end position="1342"/>
    </location>
</feature>
<comment type="caution">
    <text evidence="2">The sequence shown here is derived from an EMBL/GenBank/DDBJ whole genome shotgun (WGS) entry which is preliminary data.</text>
</comment>
<evidence type="ECO:0000256" key="1">
    <source>
        <dbReference type="SAM" id="MobiDB-lite"/>
    </source>
</evidence>
<feature type="compositionally biased region" description="Low complexity" evidence="1">
    <location>
        <begin position="13"/>
        <end position="28"/>
    </location>
</feature>
<dbReference type="OrthoDB" id="3259617at2759"/>
<accession>A0A9P3Q2H3</accession>
<feature type="compositionally biased region" description="Polar residues" evidence="1">
    <location>
        <begin position="993"/>
        <end position="1004"/>
    </location>
</feature>
<organism evidence="2 3">
    <name type="scientific">Lyophyllum shimeji</name>
    <name type="common">Hon-shimeji</name>
    <name type="synonym">Tricholoma shimeji</name>
    <dbReference type="NCBI Taxonomy" id="47721"/>
    <lineage>
        <taxon>Eukaryota</taxon>
        <taxon>Fungi</taxon>
        <taxon>Dikarya</taxon>
        <taxon>Basidiomycota</taxon>
        <taxon>Agaricomycotina</taxon>
        <taxon>Agaricomycetes</taxon>
        <taxon>Agaricomycetidae</taxon>
        <taxon>Agaricales</taxon>
        <taxon>Tricholomatineae</taxon>
        <taxon>Lyophyllaceae</taxon>
        <taxon>Lyophyllum</taxon>
    </lineage>
</organism>
<feature type="compositionally biased region" description="Polar residues" evidence="1">
    <location>
        <begin position="1206"/>
        <end position="1246"/>
    </location>
</feature>
<sequence>MDVPPTGKLTDNEPSAVSSEPSAPAASADPVMCSSYLSSPIETLLESLDDHDLEYITSHDITEAYSTLSTRIRSQARAILRPDRTLPALVPIREHAASIARALRRDIRRALVDPIHHTRKSSSPFGSYYTEMAITDHETQYARDVTTLCHHSLRVVSLIFAFEILYSLFPVRDLQDLLSDLTKIALSATLPTPGANKTWSLVFWTIQAQNLPVIVLSTRKTEVVTALRQALNGEKGLQAKLDSLKAVHTLLKRQPELFASSLSGFVPAILAGLASEDPDSRLQAAHALSGLALAKLHLLASTEFPHEAISKSIHEFIKAQTSTAAASQGELRLPSLLSQAFASSGGKEPFWAVVILACMILLSDHFLFLRQSLKFCVNGLGPAANHKRTDIQALHTPVWRTLLWAFSRLPVDRTWLQLEDPNTPDEQIGVKGRAFRMLRQELRNGKGAALVGELLRSGTGGAEAATVGNASRAVLVVTAMIAGERRSDPRDGVLLLHRLVSAIGTPKPATGKERNEWDNAVDVPLGLFDGTLLEAGPDRTKDAVRSLAEVRIDRIRQLSEEETLQHWDGLMAAWIDAVERSCQRPAQFSSELLDIWQSLLLVRTDLTQEHGHLTASAAFASQVASIVNGFFIQSAEVDVQVRRIVTVTKLWAVMRNVYSTSWLPAESILAGALRVKFSLDEESVRGAWSQLCADLISVGIPTLLHVIFTRSERKEEREVTRALWVVLARTWQDADDRVHWDELASFLVIPFKAWVMTDGELELWESTLRTAIALARSISMGSAHVIDRIFQRMSEGELDALVLFPKGINAILAYVDLKESTALPIKLLTAVDRALTSNYPPQPEPLATCLEILRLLGQIIASASAAQLVQLLCALEKGLCCWIGDEKAAMLQEEHNRVVEELYCGTLNLLRNLPRSLETLVAISPFLTSAFGRLTPSAIGPLSFSQFWRATYHGLETYRSSYPDSLKACLQAFSDAYGGSIADGLSYETQVTGMSTVPDSQPTYRSPEYSRFAALGPDGPSLSLDGDNPLTHTPKRHTSPDPPAKRRRLDHPMGSEELPDNSRVQEHAASDSKNADIAAHERSVPPSSAPHHPVASQEQTPETPLHPSTPLSTPTAAVDQRPPPPSRKRSSPHTAVRERLKRRKTESDLDHFATSPNTPRRHSEDHMPRSSLVQPPSPLQHFSSPAPESVSQNTDTRKRKRVTDWVSMSMNIQNSVPREAESQPSRSGPSTPKRLSTRASTPSSAEYDSWEAGASMEEIMQLQRELVGTDHIVPETDVEELDDLGGTEPASEPEDDNVLLSPSLALAKGPERHPQRRSQTAPLGSPQRHIDRPTPLRRNQTTSTKLDTLQRAYTAMTNNASQIPVADLVEATSLVNRIQTALNEQLARRLAHQRSGDNA</sequence>
<evidence type="ECO:0000313" key="3">
    <source>
        <dbReference type="Proteomes" id="UP001063166"/>
    </source>
</evidence>
<proteinExistence type="predicted"/>
<feature type="compositionally biased region" description="Basic and acidic residues" evidence="1">
    <location>
        <begin position="1063"/>
        <end position="1083"/>
    </location>
</feature>